<evidence type="ECO:0000256" key="2">
    <source>
        <dbReference type="ARBA" id="ARBA00004481"/>
    </source>
</evidence>
<sequence length="524" mass="60162">MEPLKSMKDVAQVVALCERSSSFQLETKKTIFTEFEHVFSSGLFSNSAPLLLDSCLVLETLETDAKGELIKWYSDLQLTDYRNLFKKNPELAGLADVSRRYSWLKRFLKTFDEQHAILFPEHWKVDDAVTLQFCLETRKDFSDIMTKAEHDNTFDTVAMLQALHTSSDFEGKLDLRFNKSHEASKYSKIITSSFDSFLWHYIDMEDHNLAEKFEPLKQSLGEIEEGIYSSSVDLFLFYRQTFGNCAKLSIKKPFFDLCKMYQKWLNKYKESLCLKLPKDERRVLTEDELVKLCAIINTSDYCTSTTGQLEEKLIETIDPDYKTLVSFSSETEGFTTTTATALLSLVKSVENYFGNALNIMSKKNWSALSSVGDQSEHVTQIAQVLSQYVPIIRRSLANQKHFRSFCDKFVETFLNTIQTTILTRCRPMSEVGAEQMLLDTHSINNILVAMTMLGMEEKAPPPASFTKILGRGITRIDNLLKVTLRPIDPPEAIVETYFLLFTDPNVNELQKILELKVYSVNFRD</sequence>
<evidence type="ECO:0000256" key="4">
    <source>
        <dbReference type="ARBA" id="ARBA00022753"/>
    </source>
</evidence>
<evidence type="ECO:0000259" key="7">
    <source>
        <dbReference type="Pfam" id="PF04100"/>
    </source>
</evidence>
<name>A0AAD5Y3J8_9FUNG</name>
<dbReference type="InterPro" id="IPR038260">
    <property type="entry name" value="Vps53_C_sf"/>
</dbReference>
<dbReference type="GO" id="GO:0042147">
    <property type="term" value="P:retrograde transport, endosome to Golgi"/>
    <property type="evidence" value="ECO:0007669"/>
    <property type="project" value="InterPro"/>
</dbReference>
<keyword evidence="6" id="KW-0472">Membrane</keyword>
<accession>A0AAD5Y3J8</accession>
<dbReference type="Pfam" id="PF04100">
    <property type="entry name" value="Vps53_N"/>
    <property type="match status" value="1"/>
</dbReference>
<dbReference type="AlphaFoldDB" id="A0AAD5Y3J8"/>
<evidence type="ECO:0000313" key="10">
    <source>
        <dbReference type="Proteomes" id="UP001210925"/>
    </source>
</evidence>
<evidence type="ECO:0000256" key="5">
    <source>
        <dbReference type="ARBA" id="ARBA00023034"/>
    </source>
</evidence>
<evidence type="ECO:0000256" key="6">
    <source>
        <dbReference type="ARBA" id="ARBA00023136"/>
    </source>
</evidence>
<dbReference type="Gene3D" id="1.10.357.110">
    <property type="entry name" value="Vacuolar protein sorting-associated protein 53, C-terminus"/>
    <property type="match status" value="1"/>
</dbReference>
<evidence type="ECO:0000313" key="9">
    <source>
        <dbReference type="EMBL" id="KAJ3257796.1"/>
    </source>
</evidence>
<dbReference type="InterPro" id="IPR031745">
    <property type="entry name" value="Vps53_C"/>
</dbReference>
<evidence type="ECO:0000259" key="8">
    <source>
        <dbReference type="Pfam" id="PF16854"/>
    </source>
</evidence>
<protein>
    <submittedName>
        <fullName evidence="9">Vacuolar protein sorting-associated protein 53</fullName>
    </submittedName>
</protein>
<dbReference type="PANTHER" id="PTHR12820">
    <property type="entry name" value="VACUOLAR SORTING PROTEIN 53"/>
    <property type="match status" value="1"/>
</dbReference>
<evidence type="ECO:0000256" key="3">
    <source>
        <dbReference type="ARBA" id="ARBA00008628"/>
    </source>
</evidence>
<comment type="subcellular location">
    <subcellularLocation>
        <location evidence="2">Endosome membrane</location>
        <topology evidence="2">Peripheral membrane protein</topology>
    </subcellularLocation>
    <subcellularLocation>
        <location evidence="1">Golgi apparatus</location>
        <location evidence="1">trans-Golgi network membrane</location>
        <topology evidence="1">Peripheral membrane protein</topology>
    </subcellularLocation>
</comment>
<gene>
    <name evidence="9" type="primary">VPS53</name>
    <name evidence="9" type="ORF">HK103_004264</name>
</gene>
<dbReference type="InterPro" id="IPR039766">
    <property type="entry name" value="Vps53"/>
</dbReference>
<feature type="domain" description="Vps53 C-terminal" evidence="8">
    <location>
        <begin position="434"/>
        <end position="516"/>
    </location>
</feature>
<proteinExistence type="inferred from homology"/>
<keyword evidence="10" id="KW-1185">Reference proteome</keyword>
<dbReference type="GO" id="GO:0005829">
    <property type="term" value="C:cytosol"/>
    <property type="evidence" value="ECO:0007669"/>
    <property type="project" value="GOC"/>
</dbReference>
<feature type="domain" description="Vps53 N-terminal" evidence="7">
    <location>
        <begin position="5"/>
        <end position="215"/>
    </location>
</feature>
<dbReference type="Proteomes" id="UP001210925">
    <property type="component" value="Unassembled WGS sequence"/>
</dbReference>
<dbReference type="GO" id="GO:0000938">
    <property type="term" value="C:GARP complex"/>
    <property type="evidence" value="ECO:0007669"/>
    <property type="project" value="InterPro"/>
</dbReference>
<dbReference type="PANTHER" id="PTHR12820:SF0">
    <property type="entry name" value="VACUOLAR PROTEIN SORTING-ASSOCIATED PROTEIN 53 HOMOLOG"/>
    <property type="match status" value="1"/>
</dbReference>
<evidence type="ECO:0000256" key="1">
    <source>
        <dbReference type="ARBA" id="ARBA00004150"/>
    </source>
</evidence>
<comment type="similarity">
    <text evidence="3">Belongs to the VPS53 family.</text>
</comment>
<dbReference type="Pfam" id="PF16854">
    <property type="entry name" value="VPS53_C"/>
    <property type="match status" value="1"/>
</dbReference>
<keyword evidence="5" id="KW-0333">Golgi apparatus</keyword>
<dbReference type="EMBL" id="JADGKB010000034">
    <property type="protein sequence ID" value="KAJ3257796.1"/>
    <property type="molecule type" value="Genomic_DNA"/>
</dbReference>
<organism evidence="9 10">
    <name type="scientific">Boothiomyces macroporosus</name>
    <dbReference type="NCBI Taxonomy" id="261099"/>
    <lineage>
        <taxon>Eukaryota</taxon>
        <taxon>Fungi</taxon>
        <taxon>Fungi incertae sedis</taxon>
        <taxon>Chytridiomycota</taxon>
        <taxon>Chytridiomycota incertae sedis</taxon>
        <taxon>Chytridiomycetes</taxon>
        <taxon>Rhizophydiales</taxon>
        <taxon>Terramycetaceae</taxon>
        <taxon>Boothiomyces</taxon>
    </lineage>
</organism>
<comment type="caution">
    <text evidence="9">The sequence shown here is derived from an EMBL/GenBank/DDBJ whole genome shotgun (WGS) entry which is preliminary data.</text>
</comment>
<dbReference type="GO" id="GO:0010008">
    <property type="term" value="C:endosome membrane"/>
    <property type="evidence" value="ECO:0007669"/>
    <property type="project" value="UniProtKB-SubCell"/>
</dbReference>
<keyword evidence="4" id="KW-0967">Endosome</keyword>
<dbReference type="InterPro" id="IPR007234">
    <property type="entry name" value="Vps53_N"/>
</dbReference>
<reference evidence="9" key="1">
    <citation type="submission" date="2020-05" db="EMBL/GenBank/DDBJ databases">
        <title>Phylogenomic resolution of chytrid fungi.</title>
        <authorList>
            <person name="Stajich J.E."/>
            <person name="Amses K."/>
            <person name="Simmons R."/>
            <person name="Seto K."/>
            <person name="Myers J."/>
            <person name="Bonds A."/>
            <person name="Quandt C.A."/>
            <person name="Barry K."/>
            <person name="Liu P."/>
            <person name="Grigoriev I."/>
            <person name="Longcore J.E."/>
            <person name="James T.Y."/>
        </authorList>
    </citation>
    <scope>NUCLEOTIDE SEQUENCE</scope>
    <source>
        <strain evidence="9">PLAUS21</strain>
    </source>
</reference>